<dbReference type="OrthoDB" id="6713140at2"/>
<evidence type="ECO:0000313" key="1">
    <source>
        <dbReference type="EMBL" id="SMO39967.1"/>
    </source>
</evidence>
<name>A0A521AYQ1_9RHOB</name>
<keyword evidence="2" id="KW-1185">Reference proteome</keyword>
<dbReference type="InterPro" id="IPR043148">
    <property type="entry name" value="TagF_C"/>
</dbReference>
<organism evidence="1 2">
    <name type="scientific">Thalassovita litoralis</name>
    <dbReference type="NCBI Taxonomy" id="1010611"/>
    <lineage>
        <taxon>Bacteria</taxon>
        <taxon>Pseudomonadati</taxon>
        <taxon>Pseudomonadota</taxon>
        <taxon>Alphaproteobacteria</taxon>
        <taxon>Rhodobacterales</taxon>
        <taxon>Roseobacteraceae</taxon>
        <taxon>Thalassovita</taxon>
    </lineage>
</organism>
<protein>
    <recommendedName>
        <fullName evidence="3">Capsule polysaccharide biosynthesis protein</fullName>
    </recommendedName>
</protein>
<dbReference type="SUPFAM" id="SSF53756">
    <property type="entry name" value="UDP-Glycosyltransferase/glycogen phosphorylase"/>
    <property type="match status" value="1"/>
</dbReference>
<dbReference type="EMBL" id="FXTO01000001">
    <property type="protein sequence ID" value="SMO39967.1"/>
    <property type="molecule type" value="Genomic_DNA"/>
</dbReference>
<dbReference type="Gene3D" id="3.40.50.12580">
    <property type="match status" value="1"/>
</dbReference>
<sequence length="306" mass="35321">MSEQKTLRFYLEDGLRDSAQKGTHNFIGKLVSVVQSAGFSVAFHSNSDLERAASRARGGYALFHMEQPTTDRGLTFRRVYHYPFWAIEPTNERWNWRVAQTRFDPDKTDPKKAKTFYRRWQNHLFGDAATQTSRDGFIYVPLQGRLLERRSFQLVSPVEMIASVLQHDPKKRVIATLHPSETYSREEQKRLEQLEQRFSNLSLRQGGMNDLLQRCDYVVTQNSSVAFNGYFFGKPCVLFAQSDFHHIAASVAHMGVANAFDTVRDMQPDYARYIHWFWQDMSINAGRAGAEEKIAAALRRAGWPIE</sequence>
<accession>A0A521AYQ1</accession>
<gene>
    <name evidence="1" type="ORF">SAMN06265173_101450</name>
</gene>
<dbReference type="RefSeq" id="WP_142491741.1">
    <property type="nucleotide sequence ID" value="NZ_FXTO01000001.1"/>
</dbReference>
<evidence type="ECO:0000313" key="2">
    <source>
        <dbReference type="Proteomes" id="UP000316030"/>
    </source>
</evidence>
<proteinExistence type="predicted"/>
<dbReference type="AlphaFoldDB" id="A0A521AYQ1"/>
<reference evidence="1 2" key="1">
    <citation type="submission" date="2017-05" db="EMBL/GenBank/DDBJ databases">
        <authorList>
            <person name="Varghese N."/>
            <person name="Submissions S."/>
        </authorList>
    </citation>
    <scope>NUCLEOTIDE SEQUENCE [LARGE SCALE GENOMIC DNA]</scope>
    <source>
        <strain evidence="1 2">DSM 29506</strain>
    </source>
</reference>
<evidence type="ECO:0008006" key="3">
    <source>
        <dbReference type="Google" id="ProtNLM"/>
    </source>
</evidence>
<dbReference type="Proteomes" id="UP000316030">
    <property type="component" value="Unassembled WGS sequence"/>
</dbReference>